<evidence type="ECO:0000259" key="2">
    <source>
        <dbReference type="Pfam" id="PF25547"/>
    </source>
</evidence>
<feature type="compositionally biased region" description="Basic and acidic residues" evidence="1">
    <location>
        <begin position="2049"/>
        <end position="2060"/>
    </location>
</feature>
<feature type="compositionally biased region" description="Basic and acidic residues" evidence="1">
    <location>
        <begin position="2069"/>
        <end position="2081"/>
    </location>
</feature>
<feature type="compositionally biased region" description="Low complexity" evidence="1">
    <location>
        <begin position="1443"/>
        <end position="1457"/>
    </location>
</feature>
<gene>
    <name evidence="3" type="ORF">HDA36_004246</name>
</gene>
<feature type="region of interest" description="Disordered" evidence="1">
    <location>
        <begin position="2861"/>
        <end position="2954"/>
    </location>
</feature>
<feature type="region of interest" description="Disordered" evidence="1">
    <location>
        <begin position="1765"/>
        <end position="1790"/>
    </location>
</feature>
<feature type="region of interest" description="Disordered" evidence="1">
    <location>
        <begin position="1281"/>
        <end position="1306"/>
    </location>
</feature>
<feature type="compositionally biased region" description="Basic and acidic residues" evidence="1">
    <location>
        <begin position="748"/>
        <end position="764"/>
    </location>
</feature>
<feature type="region of interest" description="Disordered" evidence="1">
    <location>
        <begin position="1182"/>
        <end position="1208"/>
    </location>
</feature>
<dbReference type="Proteomes" id="UP000572635">
    <property type="component" value="Unassembled WGS sequence"/>
</dbReference>
<feature type="region of interest" description="Disordered" evidence="1">
    <location>
        <begin position="2557"/>
        <end position="2664"/>
    </location>
</feature>
<name>A0A7W8QPB9_9ACTN</name>
<keyword evidence="4" id="KW-1185">Reference proteome</keyword>
<feature type="compositionally biased region" description="Basic and acidic residues" evidence="1">
    <location>
        <begin position="1047"/>
        <end position="1068"/>
    </location>
</feature>
<feature type="compositionally biased region" description="Low complexity" evidence="1">
    <location>
        <begin position="3509"/>
        <end position="3518"/>
    </location>
</feature>
<dbReference type="RefSeq" id="WP_184394529.1">
    <property type="nucleotide sequence ID" value="NZ_JACHDB010000001.1"/>
</dbReference>
<dbReference type="InterPro" id="IPR057746">
    <property type="entry name" value="CpnT-like_N"/>
</dbReference>
<feature type="compositionally biased region" description="Basic and acidic residues" evidence="1">
    <location>
        <begin position="548"/>
        <end position="604"/>
    </location>
</feature>
<feature type="compositionally biased region" description="Low complexity" evidence="1">
    <location>
        <begin position="842"/>
        <end position="852"/>
    </location>
</feature>
<feature type="compositionally biased region" description="Polar residues" evidence="1">
    <location>
        <begin position="1198"/>
        <end position="1208"/>
    </location>
</feature>
<feature type="compositionally biased region" description="Basic and acidic residues" evidence="1">
    <location>
        <begin position="2568"/>
        <end position="2578"/>
    </location>
</feature>
<evidence type="ECO:0000313" key="3">
    <source>
        <dbReference type="EMBL" id="MBB5434162.1"/>
    </source>
</evidence>
<feature type="compositionally biased region" description="Low complexity" evidence="1">
    <location>
        <begin position="1773"/>
        <end position="1787"/>
    </location>
</feature>
<feature type="compositionally biased region" description="Basic and acidic residues" evidence="1">
    <location>
        <begin position="517"/>
        <end position="533"/>
    </location>
</feature>
<feature type="region of interest" description="Disordered" evidence="1">
    <location>
        <begin position="2106"/>
        <end position="2156"/>
    </location>
</feature>
<feature type="compositionally biased region" description="Basic and acidic residues" evidence="1">
    <location>
        <begin position="2944"/>
        <end position="2954"/>
    </location>
</feature>
<sequence>MGMELPSELRTLFMVLTGSEWPTADEDRLWALAEVYGVTAEQLENELPQFVLRVKNKVRENFDATAADFFAESVDQFTGGERSYLQEGAATTRGLQEYVRNAATQVQYAKWMIIGQLIQLTIEIAWAIAMAPKTFGLSLLKIPIFKAITRTVIQRVLFRLISELLQQMIISQMFALTLDALIQRIQIDKGHRDGWDHDLTGDAAKGALLDGVFGTAASFGGAALAKKFDELLKNSAGPTITKNLDDTLGGAGPGGKGLAGDIGEIMGDEAKHLLSPFGKDARPGWSTPIAAQNFRDRMGDAFADRLGSRLGREEADRLGREYADAFARHWGGRDLPGKLDELLGKAGGLSPEMRSALSRGVPDAVRDGLASTGSAWKTMLSQYSSQAMANAAQGPLSEGTFNLLFSDEKTFSVTWLSAVSGAVSGTVQQGLSQGGIALVNKLSALSGGPGLPTPPQITGDGAATLAGDPAGGAGKAPDAAESDGASTLADEPAGGERTPDPASEDGGKGGGAAGASSREDGGDRNGSEGREDDPVPPPQQVPTSSEQKAPEQVREDGARNGPADDRKAPQDGGGQERHDAPARTPRDGGSHEGPPTERHGDRNGPQDGARSGPGSEGRPGRPSEETEDTGTRQDPPVQEPPARNRPEGGEQDARETSEEQKSSHTGGGQRQERPGPGQSDGRPPAGENAQTPPGTGRQDGEQPNTDREQGGEQRGAGQDREEGRQETVPAPPPAGAGDAPGGSAPSERSARDGEDAGEEGDRRTGNGTPVPASALPHQSGAQPQGGGQSATSRAGQTSGAGAPAGAPPPRPTGAENTSGQAAKGTQGPGGAPASPEKAGSGAKPEAPAAETPAAKRPDPGDGPLPPAEPPERVRTEIAESLEPNGSAQDREDAIELFGAVYDRDVRGRSDEDVRADLPPRLRDRFGDAVRRWDAEGLLGPALDRARQAGAEQRGAPAPPPRPRTESEAPPKKEDAPPQQKDAPREPRRRRAAAPPKPVQASTEGNPGEGSSGGGQSRHAARAAEESHEMRVLAPKRSEDAATDQDAAETREDPPDRETPEDPPDRETEPTGPPPPPVDADTRSMLDALARGGTRDRGGFNGVRTPHDRPVGATVDAVKRALLDRGWRPTAVGADLLWRHAAEYGPDRSPGGPAAVRVPVVSRDGTRRGTVDVELSRVWRKNDTAGGRPTATYEDRAKTTGTASQQSRKQGNITAPITLVGEIMGKVALLDLKLKVLLAQRQRGTQYQTAAETKTKRAVDASGDAAEYSADTRIRLDLHEEAGGPSEAASPAPSADRAGGGERLPDRTVSDVVSVVLPGRPSAAGSADFPDTIGAENGPVLRRAPRFSRTLALTGENRNTTGDSATDAAGARHGLAPGERTRLEDLLGPDGFKETMARLDRGETVSLPYTQRESGPTGPREWLNIAEISGGPVHYRKVGPALEGSSFSDGDKSSASASTTANRSGKFEIEAEGGLMGTVDPAPGATARVGGSLKAGHQRTVKQGRSTEHGAERARSASVEGDSALYETTRRYRITTTEGESRTVEVTTLDLLSKEDVGELTGQGWVDPSGGAAHPASPGGLGSSLDRLADFGEAHPVGLRWDNGDLRKDVPAPAGGREDGPARERSGTRNRDGEQDRDGGVTPARDIARRIHERVHRARPDLVLPPGEMNGDRPGAWNRMWRKRDTRLLNTVRLYQRIERAAVEADALSGEGVSIDLRPSGFSNLFRLGPGPARQALSGLGLMSDRSSQDGANHFSVQVKADFEGGEYRGGRTSGKLSSSLTGSTSLGDATEHGRKIAGEAGFKAQYRHGRTPADMPWFVTEFGASDRAEMGWTGSVQDTGKGGFQAGAGSSGPVDRWTYTANLQVSLAGGESRPLYGGRDAGDPPPLLLVETPATREVPGEQKPLDAEGRERTAEELRADAERLETGLAALKRLQGREDAAREADGAAREAAETAREHRERAEERARRRHEAQDLADRARGRLREERRDLAEARREHTRAWRDLAAARNRVADAEARLEQERRKAEEAPEDARTAPDRDAPAEAAGPSADRRTDREDGAPREGGSGLQRARDGLRRAREELEQAQGGFRRARDGLRLAQDGFRQAKEEVAGAQERLDGARRRHEAAEADAREGERLAREAADGADRAARDLQTTRDEIRRAGFDGVGESEARLQTARARAEARDAEFRAERDRRIREEDAGDLVDLPHANRAAHGDGLLDAVRDVLGRATGYARALWSGEAVGGQLRTFTSPRTLAAESDGLHRGGMPFRQQYEDAITRRSDVDGMITAEDRGMSVSEVLPDGGLDLTVKTENDRTTGSGKTFSNKADAGVKFQGSPDRGSSVYNMIRGALGGSWTWSRSESRSESTTFTEEDQFKLPGSTAGVTRDVRFRFSANVRERLNMLVGLPVERTRPHPAEGDGVHGREETRYRVVDLAMKGLLRGTEGLADRLRGARRAPEGLSAPAPGTGRGLSLGGLDVDAAVNGIKRQVEQAGYRLTGQSEHDIRVALSPNDARGMRRPLLSEGLVVRVRLREKTLGGQRLSDGGWIRLRLDRGAPAAGAVESQMTSERTDTDSREKGSSSAEGNKFGLSAGLDGGARPLAAGPPDTEGGPARLPSDRVNTLGAKGPLPAPELGTEHTASSADSGTDNRSRSVKQPGVNTESRPRLLFTLTHEGGWNNPKEPIDGQVDDVGTLKEIVPVSAMETAAGDGGPDAPARPSPVPLNRSAEFQNGAQDVGSWWRKMVLTRDTAGQPQTPMPESIGPGAADALVVAAAMAKGWNPGAGAPSPAAARDFLNGRGGAGVRGGMLPAAAGEQRLRSLFSGSQGEDGAVLLNGKGDGPFAVPGLDARVFTSLRPGEGRIIDVDADASTEHYTQTSHKEERSGSHDGDMAQPVSGDGTAAFGTGTDPAQGGFGPSAVFASQTASGSAAPGGGASAGKQASSTVRTDHGAPADKKGRYLVRMPLDALVVADSPGHRYGPFGPVRHHARAVSTETYADVWLTKEEAEAHGLLGDGAEAAWDKVADAKKRAADAEKALFEAVDRHLGLDRDLRGGQDRDAAEHARTAQELMELDPGLDPAEWSPEVREAVAAIRRHLGAGPGARNGGWDRTPDRERDDRAAARAALDLLDREAAAERPPFGEDVRRALRDLVDRRSGLQQALTRQRGALDSLGAVLSTARDGRGGPAPEAAQVHRDLPAPEAWHAAREEAPVTRTGLNRDVSGVAVESLRPDGEGAEDPAGQVFNVAEHVFDVRRIPLPDPVPGGPAHVRELTVRIRFGAGPGVSEQDAADAERIYRERLEQEFNRRYRLPSSGDQLHIRVESAGPGEEAHTEVAWVRDNPGRPGRSDTGNWLLSDGPDVWLHETLHSIGLHDEYGGASGRGRAGGFMDSPHGRGDGSPPRFLARYLELIEAAADASSGYDAPARLADLPGPALRGIADVLAPGGSDRDREDAIELFGAVYDRDVRGRSDEDVRADLPPRLRDRLDGTALRWRSDGRFARALERARQAGMEGPLSGAATAPPASPADPPRAAAPNGRRPETGVREEGEEETAGGGQGPPAGPAAGPSGAAPAPWGEPPALAADFFSALNPGASTHSAR</sequence>
<feature type="compositionally biased region" description="Basic and acidic residues" evidence="1">
    <location>
        <begin position="2876"/>
        <end position="2888"/>
    </location>
</feature>
<feature type="compositionally biased region" description="Basic and acidic residues" evidence="1">
    <location>
        <begin position="1504"/>
        <end position="1514"/>
    </location>
</feature>
<feature type="compositionally biased region" description="Low complexity" evidence="1">
    <location>
        <begin position="1567"/>
        <end position="1577"/>
    </location>
</feature>
<feature type="compositionally biased region" description="Basic and acidic residues" evidence="1">
    <location>
        <begin position="962"/>
        <end position="985"/>
    </location>
</feature>
<feature type="region of interest" description="Disordered" evidence="1">
    <location>
        <begin position="1242"/>
        <end position="1265"/>
    </location>
</feature>
<feature type="compositionally biased region" description="Basic and acidic residues" evidence="1">
    <location>
        <begin position="1601"/>
        <end position="1638"/>
    </location>
</feature>
<feature type="domain" description="Outer membrane channel protein CpnT-like N-terminal" evidence="2">
    <location>
        <begin position="19"/>
        <end position="140"/>
    </location>
</feature>
<feature type="compositionally biased region" description="Basic and acidic residues" evidence="1">
    <location>
        <begin position="698"/>
        <end position="725"/>
    </location>
</feature>
<feature type="compositionally biased region" description="Low complexity" evidence="1">
    <location>
        <begin position="794"/>
        <end position="804"/>
    </location>
</feature>
<feature type="compositionally biased region" description="Low complexity" evidence="1">
    <location>
        <begin position="735"/>
        <end position="746"/>
    </location>
</feature>
<accession>A0A7W8QPB9</accession>
<dbReference type="EMBL" id="JACHDB010000001">
    <property type="protein sequence ID" value="MBB5434162.1"/>
    <property type="molecule type" value="Genomic_DNA"/>
</dbReference>
<feature type="region of interest" description="Disordered" evidence="1">
    <location>
        <begin position="1892"/>
        <end position="1911"/>
    </location>
</feature>
<evidence type="ECO:0000256" key="1">
    <source>
        <dbReference type="SAM" id="MobiDB-lite"/>
    </source>
</evidence>
<evidence type="ECO:0000313" key="4">
    <source>
        <dbReference type="Proteomes" id="UP000572635"/>
    </source>
</evidence>
<feature type="compositionally biased region" description="Gly residues" evidence="1">
    <location>
        <begin position="1006"/>
        <end position="1015"/>
    </location>
</feature>
<feature type="compositionally biased region" description="Polar residues" evidence="1">
    <location>
        <begin position="1242"/>
        <end position="1251"/>
    </location>
</feature>
<feature type="region of interest" description="Disordered" evidence="1">
    <location>
        <begin position="1560"/>
        <end position="1644"/>
    </location>
</feature>
<organism evidence="3 4">
    <name type="scientific">Nocardiopsis composta</name>
    <dbReference type="NCBI Taxonomy" id="157465"/>
    <lineage>
        <taxon>Bacteria</taxon>
        <taxon>Bacillati</taxon>
        <taxon>Actinomycetota</taxon>
        <taxon>Actinomycetes</taxon>
        <taxon>Streptosporangiales</taxon>
        <taxon>Nocardiopsidaceae</taxon>
        <taxon>Nocardiopsis</taxon>
    </lineage>
</organism>
<feature type="region of interest" description="Disordered" evidence="1">
    <location>
        <begin position="1443"/>
        <end position="1466"/>
    </location>
</feature>
<feature type="compositionally biased region" description="Low complexity" evidence="1">
    <location>
        <begin position="2895"/>
        <end position="2906"/>
    </location>
</feature>
<protein>
    <recommendedName>
        <fullName evidence="2">Outer membrane channel protein CpnT-like N-terminal domain-containing protein</fullName>
    </recommendedName>
</protein>
<comment type="caution">
    <text evidence="3">The sequence shown here is derived from an EMBL/GenBank/DDBJ whole genome shotgun (WGS) entry which is preliminary data.</text>
</comment>
<feature type="compositionally biased region" description="Basic and acidic residues" evidence="1">
    <location>
        <begin position="1898"/>
        <end position="1911"/>
    </location>
</feature>
<feature type="compositionally biased region" description="Polar residues" evidence="1">
    <location>
        <begin position="2637"/>
        <end position="2647"/>
    </location>
</feature>
<feature type="region of interest" description="Disordered" evidence="1">
    <location>
        <begin position="3095"/>
        <end position="3115"/>
    </location>
</feature>
<feature type="compositionally biased region" description="Basic and acidic residues" evidence="1">
    <location>
        <begin position="2013"/>
        <end position="2041"/>
    </location>
</feature>
<feature type="compositionally biased region" description="Basic and acidic residues" evidence="1">
    <location>
        <begin position="901"/>
        <end position="934"/>
    </location>
</feature>
<reference evidence="3 4" key="1">
    <citation type="submission" date="2020-08" db="EMBL/GenBank/DDBJ databases">
        <title>Sequencing the genomes of 1000 actinobacteria strains.</title>
        <authorList>
            <person name="Klenk H.-P."/>
        </authorList>
    </citation>
    <scope>NUCLEOTIDE SEQUENCE [LARGE SCALE GENOMIC DNA]</scope>
    <source>
        <strain evidence="3 4">DSM 44551</strain>
    </source>
</reference>
<feature type="region of interest" description="Disordered" evidence="1">
    <location>
        <begin position="3503"/>
        <end position="3595"/>
    </location>
</feature>
<feature type="compositionally biased region" description="Low complexity" evidence="1">
    <location>
        <begin position="1282"/>
        <end position="1296"/>
    </location>
</feature>
<proteinExistence type="predicted"/>
<feature type="compositionally biased region" description="Basic and acidic residues" evidence="1">
    <location>
        <begin position="1021"/>
        <end position="1039"/>
    </location>
</feature>
<feature type="region of interest" description="Disordered" evidence="1">
    <location>
        <begin position="1935"/>
        <end position="1980"/>
    </location>
</feature>
<feature type="compositionally biased region" description="Low complexity" evidence="1">
    <location>
        <begin position="3559"/>
        <end position="3579"/>
    </location>
</feature>
<dbReference type="Pfam" id="PF25547">
    <property type="entry name" value="WXG100_2"/>
    <property type="match status" value="1"/>
</dbReference>
<feature type="region of interest" description="Disordered" evidence="1">
    <location>
        <begin position="2013"/>
        <end position="2088"/>
    </location>
</feature>
<feature type="compositionally biased region" description="Basic and acidic residues" evidence="1">
    <location>
        <begin position="642"/>
        <end position="662"/>
    </location>
</feature>
<feature type="region of interest" description="Disordered" evidence="1">
    <location>
        <begin position="449"/>
        <end position="1083"/>
    </location>
</feature>
<feature type="region of interest" description="Disordered" evidence="1">
    <location>
        <begin position="1488"/>
        <end position="1519"/>
    </location>
</feature>